<feature type="region of interest" description="Disordered" evidence="1">
    <location>
        <begin position="90"/>
        <end position="131"/>
    </location>
</feature>
<dbReference type="HOGENOM" id="CLU_1647753_0_0_1"/>
<name>F4R8T0_MELLP</name>
<evidence type="ECO:0000313" key="2">
    <source>
        <dbReference type="EMBL" id="EGG10860.1"/>
    </source>
</evidence>
<dbReference type="OrthoDB" id="10421517at2759"/>
<organism evidence="3">
    <name type="scientific">Melampsora larici-populina (strain 98AG31 / pathotype 3-4-7)</name>
    <name type="common">Poplar leaf rust fungus</name>
    <dbReference type="NCBI Taxonomy" id="747676"/>
    <lineage>
        <taxon>Eukaryota</taxon>
        <taxon>Fungi</taxon>
        <taxon>Dikarya</taxon>
        <taxon>Basidiomycota</taxon>
        <taxon>Pucciniomycotina</taxon>
        <taxon>Pucciniomycetes</taxon>
        <taxon>Pucciniales</taxon>
        <taxon>Melampsoraceae</taxon>
        <taxon>Melampsora</taxon>
    </lineage>
</organism>
<feature type="region of interest" description="Disordered" evidence="1">
    <location>
        <begin position="1"/>
        <end position="58"/>
    </location>
</feature>
<protein>
    <submittedName>
        <fullName evidence="2">Uncharacterized protein</fullName>
    </submittedName>
</protein>
<dbReference type="KEGG" id="mlr:MELLADRAFT_54924"/>
<keyword evidence="3" id="KW-1185">Reference proteome</keyword>
<evidence type="ECO:0000313" key="3">
    <source>
        <dbReference type="Proteomes" id="UP000001072"/>
    </source>
</evidence>
<reference evidence="3" key="1">
    <citation type="journal article" date="2011" name="Proc. Natl. Acad. Sci. U.S.A.">
        <title>Obligate biotrophy features unraveled by the genomic analysis of rust fungi.</title>
        <authorList>
            <person name="Duplessis S."/>
            <person name="Cuomo C.A."/>
            <person name="Lin Y.-C."/>
            <person name="Aerts A."/>
            <person name="Tisserant E."/>
            <person name="Veneault-Fourrey C."/>
            <person name="Joly D.L."/>
            <person name="Hacquard S."/>
            <person name="Amselem J."/>
            <person name="Cantarel B.L."/>
            <person name="Chiu R."/>
            <person name="Coutinho P.M."/>
            <person name="Feau N."/>
            <person name="Field M."/>
            <person name="Frey P."/>
            <person name="Gelhaye E."/>
            <person name="Goldberg J."/>
            <person name="Grabherr M.G."/>
            <person name="Kodira C.D."/>
            <person name="Kohler A."/>
            <person name="Kuees U."/>
            <person name="Lindquist E.A."/>
            <person name="Lucas S.M."/>
            <person name="Mago R."/>
            <person name="Mauceli E."/>
            <person name="Morin E."/>
            <person name="Murat C."/>
            <person name="Pangilinan J.L."/>
            <person name="Park R."/>
            <person name="Pearson M."/>
            <person name="Quesneville H."/>
            <person name="Rouhier N."/>
            <person name="Sakthikumar S."/>
            <person name="Salamov A.A."/>
            <person name="Schmutz J."/>
            <person name="Selles B."/>
            <person name="Shapiro H."/>
            <person name="Tanguay P."/>
            <person name="Tuskan G.A."/>
            <person name="Henrissat B."/>
            <person name="Van de Peer Y."/>
            <person name="Rouze P."/>
            <person name="Ellis J.G."/>
            <person name="Dodds P.N."/>
            <person name="Schein J.E."/>
            <person name="Zhong S."/>
            <person name="Hamelin R.C."/>
            <person name="Grigoriev I.V."/>
            <person name="Szabo L.J."/>
            <person name="Martin F."/>
        </authorList>
    </citation>
    <scope>NUCLEOTIDE SEQUENCE [LARGE SCALE GENOMIC DNA]</scope>
    <source>
        <strain evidence="3">98AG31 / pathotype 3-4-7</strain>
    </source>
</reference>
<evidence type="ECO:0000256" key="1">
    <source>
        <dbReference type="SAM" id="MobiDB-lite"/>
    </source>
</evidence>
<feature type="compositionally biased region" description="Polar residues" evidence="1">
    <location>
        <begin position="38"/>
        <end position="58"/>
    </location>
</feature>
<feature type="compositionally biased region" description="Basic and acidic residues" evidence="1">
    <location>
        <begin position="27"/>
        <end position="37"/>
    </location>
</feature>
<feature type="non-terminal residue" evidence="2">
    <location>
        <position position="161"/>
    </location>
</feature>
<dbReference type="GeneID" id="18928942"/>
<accession>F4R8T0</accession>
<gene>
    <name evidence="2" type="ORF">MELLADRAFT_54924</name>
</gene>
<feature type="compositionally biased region" description="Acidic residues" evidence="1">
    <location>
        <begin position="108"/>
        <end position="117"/>
    </location>
</feature>
<dbReference type="RefSeq" id="XP_007405462.1">
    <property type="nucleotide sequence ID" value="XM_007405400.1"/>
</dbReference>
<proteinExistence type="predicted"/>
<feature type="compositionally biased region" description="Basic and acidic residues" evidence="1">
    <location>
        <begin position="118"/>
        <end position="131"/>
    </location>
</feature>
<dbReference type="Proteomes" id="UP000001072">
    <property type="component" value="Unassembled WGS sequence"/>
</dbReference>
<sequence length="161" mass="18710">MAQMKSTSLPDLLKDLHTSKPHFSSGKRNEDTHHERSSSQPVTSTKHPTTNLSNPNHHQINITQSSTRLLSEIVLAISFTRSIDELIHEDFISSKHRTRQRKKKNDVHEEEEEEEEKSQDQKKKIDRNSSSRSDVEIFNLNNLNGLLSRLKVWKHVIRRSV</sequence>
<dbReference type="AlphaFoldDB" id="F4R8T0"/>
<feature type="compositionally biased region" description="Basic residues" evidence="1">
    <location>
        <begin position="94"/>
        <end position="105"/>
    </location>
</feature>
<dbReference type="EMBL" id="GL883093">
    <property type="protein sequence ID" value="EGG10860.1"/>
    <property type="molecule type" value="Genomic_DNA"/>
</dbReference>
<dbReference type="InParanoid" id="F4R8T0"/>
<dbReference type="VEuPathDB" id="FungiDB:MELLADRAFT_54924"/>